<comment type="caution">
    <text evidence="2">The sequence shown here is derived from an EMBL/GenBank/DDBJ whole genome shotgun (WGS) entry which is preliminary data.</text>
</comment>
<feature type="signal peptide" evidence="1">
    <location>
        <begin position="1"/>
        <end position="20"/>
    </location>
</feature>
<reference evidence="2 3" key="1">
    <citation type="submission" date="2017-06" db="EMBL/GenBank/DDBJ databases">
        <title>Raineya orbicola gen. nov., sp. nov. a slightly thermophilic bacterium of the phylum Bacteroidetes and the description of Raineyaceae fam. nov.</title>
        <authorList>
            <person name="Albuquerque L."/>
            <person name="Polonia A.R.M."/>
            <person name="Barroso C."/>
            <person name="Froufe H.J.C."/>
            <person name="Lage O."/>
            <person name="Lobo-Da-Cunha A."/>
            <person name="Egas C."/>
            <person name="Da Costa M.S."/>
        </authorList>
    </citation>
    <scope>NUCLEOTIDE SEQUENCE [LARGE SCALE GENOMIC DNA]</scope>
    <source>
        <strain evidence="2 3">SPSPC-11</strain>
    </source>
</reference>
<dbReference type="AlphaFoldDB" id="A0A2N3IIE0"/>
<evidence type="ECO:0000313" key="3">
    <source>
        <dbReference type="Proteomes" id="UP000233387"/>
    </source>
</evidence>
<dbReference type="Proteomes" id="UP000233387">
    <property type="component" value="Unassembled WGS sequence"/>
</dbReference>
<gene>
    <name evidence="2" type="ORF">Rain11_0978</name>
</gene>
<evidence type="ECO:0000313" key="2">
    <source>
        <dbReference type="EMBL" id="PKQ70041.1"/>
    </source>
</evidence>
<name>A0A2N3IIE0_9BACT</name>
<protein>
    <submittedName>
        <fullName evidence="2">GldN: gliding motility associated protein GldN</fullName>
    </submittedName>
</protein>
<sequence>MKKCFLFVFALLHCSIYGLAQFGYNPNVKNPVLEDDIMFRKIVIRKINFSEKQNKGFSSHKEFGANFLDLLKEAITGEAKVKPIGLSITPYDPGFGELGTGRVSDKKMSTLSPEEMKEVAIAYQENYEEAKKKYPNVDPKLIGCTKTERDQQGVDINQLVPYGQDKLSLQMVEEVVFDKRRSRMYINIIAFLLVGECEDGAKPIAAVRYKDVDRYFRALYVESNQQYGKWYNPKNDRRHMCVMDAFELRLFSSRITQISNPENKELSEITNGNISEELYKSQEAEMELMEFEHNLWEF</sequence>
<dbReference type="RefSeq" id="WP_101358242.1">
    <property type="nucleotide sequence ID" value="NZ_NKXO01000012.1"/>
</dbReference>
<feature type="chain" id="PRO_5014839835" evidence="1">
    <location>
        <begin position="21"/>
        <end position="298"/>
    </location>
</feature>
<accession>A0A2N3IIE0</accession>
<organism evidence="2 3">
    <name type="scientific">Raineya orbicola</name>
    <dbReference type="NCBI Taxonomy" id="2016530"/>
    <lineage>
        <taxon>Bacteria</taxon>
        <taxon>Pseudomonadati</taxon>
        <taxon>Bacteroidota</taxon>
        <taxon>Cytophagia</taxon>
        <taxon>Cytophagales</taxon>
        <taxon>Raineyaceae</taxon>
        <taxon>Raineya</taxon>
    </lineage>
</organism>
<proteinExistence type="predicted"/>
<dbReference type="NCBIfam" id="TIGR03523">
    <property type="entry name" value="GldN"/>
    <property type="match status" value="1"/>
</dbReference>
<keyword evidence="1" id="KW-0732">Signal</keyword>
<dbReference type="EMBL" id="NKXO01000012">
    <property type="protein sequence ID" value="PKQ70041.1"/>
    <property type="molecule type" value="Genomic_DNA"/>
</dbReference>
<dbReference type="OrthoDB" id="1141916at2"/>
<evidence type="ECO:0000256" key="1">
    <source>
        <dbReference type="SAM" id="SignalP"/>
    </source>
</evidence>
<keyword evidence="3" id="KW-1185">Reference proteome</keyword>
<dbReference type="Pfam" id="PF19841">
    <property type="entry name" value="GldN"/>
    <property type="match status" value="1"/>
</dbReference>
<dbReference type="InterPro" id="IPR019847">
    <property type="entry name" value="Gliding_motility_assoc_GldN"/>
</dbReference>